<evidence type="ECO:0000256" key="1">
    <source>
        <dbReference type="SAM" id="MobiDB-lite"/>
    </source>
</evidence>
<proteinExistence type="predicted"/>
<evidence type="ECO:0000313" key="3">
    <source>
        <dbReference type="EMBL" id="RLV76027.1"/>
    </source>
</evidence>
<keyword evidence="2" id="KW-0472">Membrane</keyword>
<accession>A0A3L8R8W7</accession>
<feature type="compositionally biased region" description="Basic and acidic residues" evidence="1">
    <location>
        <begin position="102"/>
        <end position="114"/>
    </location>
</feature>
<sequence length="114" mass="11230">MTGMAVPPVVTSLTVRFAGNAPTLAAGLAVSSFNAGIAVGSWIAGRALDSSLGLTGPALVGTVMAALALVPLAALGAIRATHTTAPSMPARTAVSATEPEADTARETETRHAAH</sequence>
<comment type="caution">
    <text evidence="3">The sequence shown here is derived from an EMBL/GenBank/DDBJ whole genome shotgun (WGS) entry which is preliminary data.</text>
</comment>
<evidence type="ECO:0000256" key="2">
    <source>
        <dbReference type="SAM" id="Phobius"/>
    </source>
</evidence>
<reference evidence="3 4" key="1">
    <citation type="journal article" date="2018" name="J. Biol. Chem.">
        <title>Discovery of the actinoplanic acid pathway in Streptomyces rapamycinicus reveals a genetically conserved synergism with rapamycin.</title>
        <authorList>
            <person name="Mrak P."/>
            <person name="Krastel P."/>
            <person name="Pivk Lukancic P."/>
            <person name="Tao J."/>
            <person name="Pistorius D."/>
            <person name="Moore C.M."/>
        </authorList>
    </citation>
    <scope>NUCLEOTIDE SEQUENCE [LARGE SCALE GENOMIC DNA]</scope>
    <source>
        <strain evidence="3 4">NRRL 5491</strain>
    </source>
</reference>
<feature type="transmembrane region" description="Helical" evidence="2">
    <location>
        <begin position="21"/>
        <end position="44"/>
    </location>
</feature>
<feature type="region of interest" description="Disordered" evidence="1">
    <location>
        <begin position="86"/>
        <end position="114"/>
    </location>
</feature>
<gene>
    <name evidence="3" type="ORF">D3C57_142415</name>
</gene>
<evidence type="ECO:0000313" key="4">
    <source>
        <dbReference type="Proteomes" id="UP000281594"/>
    </source>
</evidence>
<keyword evidence="2" id="KW-1133">Transmembrane helix</keyword>
<feature type="transmembrane region" description="Helical" evidence="2">
    <location>
        <begin position="56"/>
        <end position="78"/>
    </location>
</feature>
<dbReference type="AlphaFoldDB" id="A0A3L8R8W7"/>
<organism evidence="3 4">
    <name type="scientific">Streptomyces rapamycinicus (strain ATCC 29253 / DSM 41530 / NRRL 5491 / AYB-994)</name>
    <name type="common">Streptomyces hygroscopicus (strain ATCC 29253)</name>
    <dbReference type="NCBI Taxonomy" id="1343740"/>
    <lineage>
        <taxon>Bacteria</taxon>
        <taxon>Bacillati</taxon>
        <taxon>Actinomycetota</taxon>
        <taxon>Actinomycetes</taxon>
        <taxon>Kitasatosporales</taxon>
        <taxon>Streptomycetaceae</taxon>
        <taxon>Streptomyces</taxon>
        <taxon>Streptomyces violaceusniger group</taxon>
    </lineage>
</organism>
<name>A0A3L8R8W7_STRRN</name>
<protein>
    <submittedName>
        <fullName evidence="3">MFS transporter</fullName>
    </submittedName>
</protein>
<dbReference type="EMBL" id="QYCY01000002">
    <property type="protein sequence ID" value="RLV76027.1"/>
    <property type="molecule type" value="Genomic_DNA"/>
</dbReference>
<dbReference type="Proteomes" id="UP000281594">
    <property type="component" value="Unassembled WGS sequence"/>
</dbReference>
<keyword evidence="2" id="KW-0812">Transmembrane</keyword>
<dbReference type="RefSeq" id="WP_274596694.1">
    <property type="nucleotide sequence ID" value="NC_022785.1"/>
</dbReference>